<evidence type="ECO:0008006" key="3">
    <source>
        <dbReference type="Google" id="ProtNLM"/>
    </source>
</evidence>
<evidence type="ECO:0000313" key="2">
    <source>
        <dbReference type="Proteomes" id="UP000070539"/>
    </source>
</evidence>
<gene>
    <name evidence="1" type="ORF">CLNEO_18440</name>
</gene>
<name>A0A136WEB9_9FIRM</name>
<dbReference type="RefSeq" id="WP_066087840.1">
    <property type="nucleotide sequence ID" value="NZ_LRVM01000005.1"/>
</dbReference>
<proteinExistence type="predicted"/>
<comment type="caution">
    <text evidence="1">The sequence shown here is derived from an EMBL/GenBank/DDBJ whole genome shotgun (WGS) entry which is preliminary data.</text>
</comment>
<dbReference type="STRING" id="36847.CLNEO_18440"/>
<dbReference type="Proteomes" id="UP000070539">
    <property type="component" value="Unassembled WGS sequence"/>
</dbReference>
<organism evidence="1 2">
    <name type="scientific">Anaerotignum neopropionicum</name>
    <dbReference type="NCBI Taxonomy" id="36847"/>
    <lineage>
        <taxon>Bacteria</taxon>
        <taxon>Bacillati</taxon>
        <taxon>Bacillota</taxon>
        <taxon>Clostridia</taxon>
        <taxon>Lachnospirales</taxon>
        <taxon>Anaerotignaceae</taxon>
        <taxon>Anaerotignum</taxon>
    </lineage>
</organism>
<evidence type="ECO:0000313" key="1">
    <source>
        <dbReference type="EMBL" id="KXL52821.1"/>
    </source>
</evidence>
<accession>A0A136WEB9</accession>
<dbReference type="EMBL" id="LRVM01000005">
    <property type="protein sequence ID" value="KXL52821.1"/>
    <property type="molecule type" value="Genomic_DNA"/>
</dbReference>
<dbReference type="AlphaFoldDB" id="A0A136WEB9"/>
<dbReference type="SUPFAM" id="SSF46689">
    <property type="entry name" value="Homeodomain-like"/>
    <property type="match status" value="1"/>
</dbReference>
<protein>
    <recommendedName>
        <fullName evidence="3">Mor transcription activator family protein</fullName>
    </recommendedName>
</protein>
<sequence>MPVTVNIRQVKEDLGEDIAKLIQEHYPGMYIYVSNNPVALEFESTEAKYQYILNLANSGRTYDYIAEKVGLSKDRVTKIIADTYKNRKSES</sequence>
<reference evidence="1 2" key="1">
    <citation type="submission" date="2016-01" db="EMBL/GenBank/DDBJ databases">
        <title>Genome sequence of Clostridium neopropionicum X4, DSM-3847.</title>
        <authorList>
            <person name="Poehlein A."/>
            <person name="Beck M.H."/>
            <person name="Bengelsdorf F.R."/>
            <person name="Daniel R."/>
            <person name="Duerre P."/>
        </authorList>
    </citation>
    <scope>NUCLEOTIDE SEQUENCE [LARGE SCALE GENOMIC DNA]</scope>
    <source>
        <strain evidence="1 2">DSM-3847</strain>
    </source>
</reference>
<dbReference type="InterPro" id="IPR009057">
    <property type="entry name" value="Homeodomain-like_sf"/>
</dbReference>
<keyword evidence="2" id="KW-1185">Reference proteome</keyword>